<dbReference type="GO" id="GO:0004491">
    <property type="term" value="F:methylmalonate-semialdehyde dehydrogenase (acylating, NAD) activity"/>
    <property type="evidence" value="ECO:0007669"/>
    <property type="project" value="InterPro"/>
</dbReference>
<dbReference type="Proteomes" id="UP000196531">
    <property type="component" value="Unassembled WGS sequence"/>
</dbReference>
<dbReference type="GO" id="GO:0006210">
    <property type="term" value="P:thymine catabolic process"/>
    <property type="evidence" value="ECO:0007669"/>
    <property type="project" value="TreeGrafter"/>
</dbReference>
<dbReference type="InterPro" id="IPR010061">
    <property type="entry name" value="MeMal-semiAld_DH"/>
</dbReference>
<dbReference type="GO" id="GO:0006574">
    <property type="term" value="P:L-valine catabolic process"/>
    <property type="evidence" value="ECO:0007669"/>
    <property type="project" value="TreeGrafter"/>
</dbReference>
<dbReference type="InterPro" id="IPR016161">
    <property type="entry name" value="Ald_DH/histidinol_DH"/>
</dbReference>
<proteinExistence type="predicted"/>
<feature type="domain" description="Aldehyde dehydrogenase" evidence="2">
    <location>
        <begin position="21"/>
        <end position="478"/>
    </location>
</feature>
<reference evidence="4" key="1">
    <citation type="journal article" date="2017" name="Proc. Natl. Acad. Sci. U.S.A.">
        <title>Simulation of Deepwater Horizon oil plume reveals substrate specialization within a complex community of hydrocarbon-degraders.</title>
        <authorList>
            <person name="Hu P."/>
            <person name="Dubinsky E.A."/>
            <person name="Probst A.J."/>
            <person name="Wang J."/>
            <person name="Sieber C.M.K."/>
            <person name="Tom L.M."/>
            <person name="Gardinali P."/>
            <person name="Banfield J.F."/>
            <person name="Atlas R.M."/>
            <person name="Andersen G.L."/>
        </authorList>
    </citation>
    <scope>NUCLEOTIDE SEQUENCE [LARGE SCALE GENOMIC DNA]</scope>
</reference>
<gene>
    <name evidence="3" type="ORF">A9Q84_04095</name>
</gene>
<dbReference type="Pfam" id="PF00171">
    <property type="entry name" value="Aldedh"/>
    <property type="match status" value="1"/>
</dbReference>
<dbReference type="PANTHER" id="PTHR43866">
    <property type="entry name" value="MALONATE-SEMIALDEHYDE DEHYDROGENASE"/>
    <property type="match status" value="1"/>
</dbReference>
<sequence>MNKITLPTSLMEAPNLIGGEWSNGQGEKIDVYSPYNGSVVGTTNSATANEVELAITKASSAQVAWGNTPVKERTKVMFRFREILLRDIDKIANVVSIENGKILGESKAGIMKGIEVLEYAISLQNLDAGSKMEVSRGVQCEYRREPLGVVASITPFNFPAMVPMWTIPIAITLGNSYVWKPSEKTPLTATLIGEALIEAGLPAGVLTILNGTSDCVNSIIDHQDVKAVGFVGSSKIAKLVYQRTTALGKRALCLGGAKNHIILLPDADVEMAGAGIADSFTGCAGQRCMAASVLLAVGDSEKQIEAIIERAKTASLGNNMGAIITKDQVDFLNSAIDKAEKAGAKILLDGRNPKAAEGYEGGYWLGPTILDNVDPESEASKVELFGPIISIIRCKNISKALEIENANEYGNAASVFTSNGSLAEMVASAASAGMVGINIGVPVPREPFSFGGINDSKFGYGDITGENSLNFWSHTKKVTTKWQMQNDHNWMS</sequence>
<dbReference type="InterPro" id="IPR016162">
    <property type="entry name" value="Ald_DH_N"/>
</dbReference>
<dbReference type="EMBL" id="MAAO01000004">
    <property type="protein sequence ID" value="OUR98604.1"/>
    <property type="molecule type" value="Genomic_DNA"/>
</dbReference>
<dbReference type="InterPro" id="IPR016163">
    <property type="entry name" value="Ald_DH_C"/>
</dbReference>
<dbReference type="PANTHER" id="PTHR43866:SF4">
    <property type="entry name" value="MALONATE-SEMIALDEHYDE DEHYDROGENASE"/>
    <property type="match status" value="1"/>
</dbReference>
<organism evidence="3 4">
    <name type="scientific">Halobacteriovorax marinus</name>
    <dbReference type="NCBI Taxonomy" id="97084"/>
    <lineage>
        <taxon>Bacteria</taxon>
        <taxon>Pseudomonadati</taxon>
        <taxon>Bdellovibrionota</taxon>
        <taxon>Bacteriovoracia</taxon>
        <taxon>Bacteriovoracales</taxon>
        <taxon>Halobacteriovoraceae</taxon>
        <taxon>Halobacteriovorax</taxon>
    </lineage>
</organism>
<dbReference type="AlphaFoldDB" id="A0A1Y5FEJ6"/>
<evidence type="ECO:0000313" key="4">
    <source>
        <dbReference type="Proteomes" id="UP000196531"/>
    </source>
</evidence>
<dbReference type="NCBIfam" id="TIGR01722">
    <property type="entry name" value="MMSDH"/>
    <property type="match status" value="1"/>
</dbReference>
<comment type="caution">
    <text evidence="3">The sequence shown here is derived from an EMBL/GenBank/DDBJ whole genome shotgun (WGS) entry which is preliminary data.</text>
</comment>
<evidence type="ECO:0000313" key="3">
    <source>
        <dbReference type="EMBL" id="OUR98604.1"/>
    </source>
</evidence>
<dbReference type="SUPFAM" id="SSF53720">
    <property type="entry name" value="ALDH-like"/>
    <property type="match status" value="1"/>
</dbReference>
<dbReference type="FunFam" id="3.40.309.10:FF:000002">
    <property type="entry name" value="Methylmalonate-semialdehyde dehydrogenase (Acylating)"/>
    <property type="match status" value="1"/>
</dbReference>
<evidence type="ECO:0000259" key="2">
    <source>
        <dbReference type="Pfam" id="PF00171"/>
    </source>
</evidence>
<protein>
    <submittedName>
        <fullName evidence="3">Methylmalonate-semialdehyde dehydrogenase (Acylating)</fullName>
    </submittedName>
</protein>
<accession>A0A1Y5FEJ6</accession>
<dbReference type="Gene3D" id="3.40.309.10">
    <property type="entry name" value="Aldehyde Dehydrogenase, Chain A, domain 2"/>
    <property type="match status" value="1"/>
</dbReference>
<keyword evidence="1" id="KW-0560">Oxidoreductase</keyword>
<evidence type="ECO:0000256" key="1">
    <source>
        <dbReference type="ARBA" id="ARBA00023002"/>
    </source>
</evidence>
<dbReference type="Gene3D" id="3.40.605.10">
    <property type="entry name" value="Aldehyde Dehydrogenase, Chain A, domain 1"/>
    <property type="match status" value="1"/>
</dbReference>
<dbReference type="InterPro" id="IPR015590">
    <property type="entry name" value="Aldehyde_DH_dom"/>
</dbReference>
<name>A0A1Y5FEJ6_9BACT</name>